<dbReference type="EMBL" id="NIDE01000014">
    <property type="protein sequence ID" value="OWK38706.1"/>
    <property type="molecule type" value="Genomic_DNA"/>
</dbReference>
<evidence type="ECO:0000313" key="4">
    <source>
        <dbReference type="Proteomes" id="UP000214646"/>
    </source>
</evidence>
<sequence>MIVSPNLLSVLYEIVEIDAVYFTHYWSSIMTTNPVALVTGSGKKRVGAAVARALAERGYAVAVHYHKSAAEAESTAADLRGLGVKVQTFAADLRDEGAVRGMVREVLDVFGRIDVLVNCAAVWRSKRLEDVTAADVRDHFDANALSTFLCCQHVGLAMVAQDQGGAIVNIGDWAEVRPYLNYAAYFPSKGAVSAITRCLAVELGTRNPKVRVNAVLPGPVMLPADMPAEEKAHAIQATLVKREGRPENIAQAVMSFIDNDFVTGALLPVDGGRTVYAPE</sequence>
<organism evidence="3 4">
    <name type="scientific">Fimbriiglobus ruber</name>
    <dbReference type="NCBI Taxonomy" id="1908690"/>
    <lineage>
        <taxon>Bacteria</taxon>
        <taxon>Pseudomonadati</taxon>
        <taxon>Planctomycetota</taxon>
        <taxon>Planctomycetia</taxon>
        <taxon>Gemmatales</taxon>
        <taxon>Gemmataceae</taxon>
        <taxon>Fimbriiglobus</taxon>
    </lineage>
</organism>
<dbReference type="InterPro" id="IPR002347">
    <property type="entry name" value="SDR_fam"/>
</dbReference>
<dbReference type="RefSeq" id="WP_238602897.1">
    <property type="nucleotide sequence ID" value="NZ_NIDE01000014.1"/>
</dbReference>
<evidence type="ECO:0000256" key="2">
    <source>
        <dbReference type="ARBA" id="ARBA00023002"/>
    </source>
</evidence>
<reference evidence="4" key="1">
    <citation type="submission" date="2017-06" db="EMBL/GenBank/DDBJ databases">
        <title>Genome analysis of Fimbriiglobus ruber SP5, the first member of the order Planctomycetales with confirmed chitinolytic capability.</title>
        <authorList>
            <person name="Ravin N.V."/>
            <person name="Rakitin A.L."/>
            <person name="Ivanova A.A."/>
            <person name="Beletsky A.V."/>
            <person name="Kulichevskaya I.S."/>
            <person name="Mardanov A.V."/>
            <person name="Dedysh S.N."/>
        </authorList>
    </citation>
    <scope>NUCLEOTIDE SEQUENCE [LARGE SCALE GENOMIC DNA]</scope>
    <source>
        <strain evidence="4">SP5</strain>
    </source>
</reference>
<dbReference type="InterPro" id="IPR036291">
    <property type="entry name" value="NAD(P)-bd_dom_sf"/>
</dbReference>
<dbReference type="PANTHER" id="PTHR43639">
    <property type="entry name" value="OXIDOREDUCTASE, SHORT-CHAIN DEHYDROGENASE/REDUCTASE FAMILY (AFU_ORTHOLOGUE AFUA_5G02870)"/>
    <property type="match status" value="1"/>
</dbReference>
<evidence type="ECO:0000256" key="1">
    <source>
        <dbReference type="ARBA" id="ARBA00006484"/>
    </source>
</evidence>
<accession>A0A225DMM2</accession>
<dbReference type="AlphaFoldDB" id="A0A225DMM2"/>
<dbReference type="FunFam" id="3.40.50.720:FF:000084">
    <property type="entry name" value="Short-chain dehydrogenase reductase"/>
    <property type="match status" value="1"/>
</dbReference>
<name>A0A225DMM2_9BACT</name>
<dbReference type="Gene3D" id="3.40.50.720">
    <property type="entry name" value="NAD(P)-binding Rossmann-like Domain"/>
    <property type="match status" value="1"/>
</dbReference>
<dbReference type="GO" id="GO:0016491">
    <property type="term" value="F:oxidoreductase activity"/>
    <property type="evidence" value="ECO:0007669"/>
    <property type="project" value="UniProtKB-KW"/>
</dbReference>
<protein>
    <submittedName>
        <fullName evidence="3">FolM Alternative dihydrofolate reductase 1</fullName>
    </submittedName>
</protein>
<keyword evidence="2" id="KW-0560">Oxidoreductase</keyword>
<evidence type="ECO:0000313" key="3">
    <source>
        <dbReference type="EMBL" id="OWK38706.1"/>
    </source>
</evidence>
<dbReference type="PRINTS" id="PR00080">
    <property type="entry name" value="SDRFAMILY"/>
</dbReference>
<keyword evidence="4" id="KW-1185">Reference proteome</keyword>
<proteinExistence type="inferred from homology"/>
<dbReference type="Pfam" id="PF13561">
    <property type="entry name" value="adh_short_C2"/>
    <property type="match status" value="1"/>
</dbReference>
<dbReference type="PANTHER" id="PTHR43639:SF1">
    <property type="entry name" value="SHORT-CHAIN DEHYDROGENASE_REDUCTASE FAMILY PROTEIN"/>
    <property type="match status" value="1"/>
</dbReference>
<comment type="caution">
    <text evidence="3">The sequence shown here is derived from an EMBL/GenBank/DDBJ whole genome shotgun (WGS) entry which is preliminary data.</text>
</comment>
<comment type="similarity">
    <text evidence="1">Belongs to the short-chain dehydrogenases/reductases (SDR) family.</text>
</comment>
<dbReference type="PRINTS" id="PR00081">
    <property type="entry name" value="GDHRDH"/>
</dbReference>
<gene>
    <name evidence="3" type="ORF">FRUB_07826</name>
</gene>
<dbReference type="Proteomes" id="UP000214646">
    <property type="component" value="Unassembled WGS sequence"/>
</dbReference>
<dbReference type="SUPFAM" id="SSF51735">
    <property type="entry name" value="NAD(P)-binding Rossmann-fold domains"/>
    <property type="match status" value="1"/>
</dbReference>